<feature type="region of interest" description="Disordered" evidence="1">
    <location>
        <begin position="139"/>
        <end position="164"/>
    </location>
</feature>
<dbReference type="GO" id="GO:0030687">
    <property type="term" value="C:preribosome, large subunit precursor"/>
    <property type="evidence" value="ECO:0007669"/>
    <property type="project" value="TreeGrafter"/>
</dbReference>
<dbReference type="GO" id="GO:0042273">
    <property type="term" value="P:ribosomal large subunit biogenesis"/>
    <property type="evidence" value="ECO:0007669"/>
    <property type="project" value="TreeGrafter"/>
</dbReference>
<dbReference type="EMBL" id="CCBQ010000037">
    <property type="protein sequence ID" value="CDO94322.1"/>
    <property type="molecule type" value="Genomic_DNA"/>
</dbReference>
<dbReference type="PROSITE" id="PS00028">
    <property type="entry name" value="ZINC_FINGER_C2H2_1"/>
    <property type="match status" value="2"/>
</dbReference>
<gene>
    <name evidence="3" type="ORF">KLDO_g2593</name>
</gene>
<reference evidence="3 4" key="1">
    <citation type="submission" date="2014-03" db="EMBL/GenBank/DDBJ databases">
        <title>The genome of Kluyveromyces dobzhanskii.</title>
        <authorList>
            <person name="Nystedt B."/>
            <person name="Astrom S."/>
        </authorList>
    </citation>
    <scope>NUCLEOTIDE SEQUENCE [LARGE SCALE GENOMIC DNA]</scope>
    <source>
        <strain evidence="3 4">CBS 2104</strain>
    </source>
</reference>
<name>A0A0A8L885_9SACH</name>
<keyword evidence="4" id="KW-1185">Reference proteome</keyword>
<dbReference type="Pfam" id="PF12756">
    <property type="entry name" value="zf-C2H2_2"/>
    <property type="match status" value="1"/>
</dbReference>
<feature type="compositionally biased region" description="Polar residues" evidence="1">
    <location>
        <begin position="141"/>
        <end position="153"/>
    </location>
</feature>
<organism evidence="3 4">
    <name type="scientific">Kluyveromyces dobzhanskii CBS 2104</name>
    <dbReference type="NCBI Taxonomy" id="1427455"/>
    <lineage>
        <taxon>Eukaryota</taxon>
        <taxon>Fungi</taxon>
        <taxon>Dikarya</taxon>
        <taxon>Ascomycota</taxon>
        <taxon>Saccharomycotina</taxon>
        <taxon>Saccharomycetes</taxon>
        <taxon>Saccharomycetales</taxon>
        <taxon>Saccharomycetaceae</taxon>
        <taxon>Kluyveromyces</taxon>
    </lineage>
</organism>
<comment type="caution">
    <text evidence="3">The sequence shown here is derived from an EMBL/GenBank/DDBJ whole genome shotgun (WGS) entry which is preliminary data.</text>
</comment>
<accession>A0A0A8L885</accession>
<proteinExistence type="predicted"/>
<dbReference type="SUPFAM" id="SSF57667">
    <property type="entry name" value="beta-beta-alpha zinc fingers"/>
    <property type="match status" value="1"/>
</dbReference>
<dbReference type="PANTHER" id="PTHR13182:SF8">
    <property type="entry name" value="CYTOPLASMIC 60S SUBUNIT BIOGENESIS FACTOR ZNF622"/>
    <property type="match status" value="1"/>
</dbReference>
<dbReference type="Proteomes" id="UP000031516">
    <property type="component" value="Unassembled WGS sequence"/>
</dbReference>
<evidence type="ECO:0000313" key="3">
    <source>
        <dbReference type="EMBL" id="CDO94322.1"/>
    </source>
</evidence>
<feature type="compositionally biased region" description="Polar residues" evidence="1">
    <location>
        <begin position="109"/>
        <end position="125"/>
    </location>
</feature>
<protein>
    <submittedName>
        <fullName evidence="3">WGS project CCBQ000000000 data, contig 00106</fullName>
    </submittedName>
</protein>
<feature type="domain" description="C2H2-type" evidence="2">
    <location>
        <begin position="9"/>
        <end position="31"/>
    </location>
</feature>
<dbReference type="InterPro" id="IPR040025">
    <property type="entry name" value="Znf622/Rei1/Reh1"/>
</dbReference>
<evidence type="ECO:0000313" key="4">
    <source>
        <dbReference type="Proteomes" id="UP000031516"/>
    </source>
</evidence>
<dbReference type="OrthoDB" id="19329at2759"/>
<evidence type="ECO:0000256" key="1">
    <source>
        <dbReference type="SAM" id="MobiDB-lite"/>
    </source>
</evidence>
<sequence>MSDLVMFTCNSCMIQFQSSDLQRHHMKTEWHRYNLKRRVAQLAPISASLFAEKLQLSNREQELNQVDEFGFPVLKPVIRSDSYLKKGGRVGRERFGMLRDSHPDLRSVSPASSITSHASRATFRSTDLEEEEGILEHGFTTEDSASHYSNTDYESSDEVDAGAGTDRASTTECIYCGKRFGEVETNVRHMFSKHGLFIPERSYLTDLSGLLNHLIEIIIVKKNCLCCSYQGSSVESIRAHMSSKYHCRLPYESKSERAAISQFYDFSSLDEASTDKSRASSTVSTAPSVSFRSDDTTLQLNDEPIKENETNNADDAVNSNYALVHIDDSGVELQLGNGVKVGHRSMQRYYRQNVALGSNPTDDRRTVVAADRRLPTTLESRHMKKAEKHIKQLEKQKSNKNVKLHIRRANHQTHYRDEMLQ</sequence>
<dbReference type="InterPro" id="IPR036236">
    <property type="entry name" value="Znf_C2H2_sf"/>
</dbReference>
<feature type="domain" description="C2H2-type" evidence="2">
    <location>
        <begin position="173"/>
        <end position="194"/>
    </location>
</feature>
<feature type="region of interest" description="Disordered" evidence="1">
    <location>
        <begin position="101"/>
        <end position="127"/>
    </location>
</feature>
<dbReference type="AlphaFoldDB" id="A0A0A8L885"/>
<dbReference type="InterPro" id="IPR041661">
    <property type="entry name" value="ZN622/Rei1/Reh1_Znf-C2H2"/>
</dbReference>
<dbReference type="PANTHER" id="PTHR13182">
    <property type="entry name" value="ZINC FINGER PROTEIN 622"/>
    <property type="match status" value="1"/>
</dbReference>
<evidence type="ECO:0000259" key="2">
    <source>
        <dbReference type="PROSITE" id="PS00028"/>
    </source>
</evidence>
<dbReference type="InterPro" id="IPR013087">
    <property type="entry name" value="Znf_C2H2_type"/>
</dbReference>
<dbReference type="SMART" id="SM00355">
    <property type="entry name" value="ZnF_C2H2"/>
    <property type="match status" value="3"/>
</dbReference>